<feature type="transmembrane region" description="Helical" evidence="1">
    <location>
        <begin position="92"/>
        <end position="110"/>
    </location>
</feature>
<feature type="transmembrane region" description="Helical" evidence="1">
    <location>
        <begin position="60"/>
        <end position="86"/>
    </location>
</feature>
<dbReference type="EMBL" id="AQQZ01000006">
    <property type="protein sequence ID" value="KNG93171.1"/>
    <property type="molecule type" value="Genomic_DNA"/>
</dbReference>
<gene>
    <name evidence="3" type="ORF">ATO11_14600</name>
</gene>
<accession>A0A0L1JN41</accession>
<dbReference type="Proteomes" id="UP000036938">
    <property type="component" value="Unassembled WGS sequence"/>
</dbReference>
<comment type="caution">
    <text evidence="3">The sequence shown here is derived from an EMBL/GenBank/DDBJ whole genome shotgun (WGS) entry which is preliminary data.</text>
</comment>
<evidence type="ECO:0000256" key="1">
    <source>
        <dbReference type="SAM" id="Phobius"/>
    </source>
</evidence>
<dbReference type="InterPro" id="IPR007492">
    <property type="entry name" value="LytTR_DNA-bd_dom"/>
</dbReference>
<keyword evidence="1" id="KW-0812">Transmembrane</keyword>
<dbReference type="Pfam" id="PF04397">
    <property type="entry name" value="LytTR"/>
    <property type="match status" value="1"/>
</dbReference>
<organism evidence="3 4">
    <name type="scientific">Pseudaestuariivita atlantica</name>
    <dbReference type="NCBI Taxonomy" id="1317121"/>
    <lineage>
        <taxon>Bacteria</taxon>
        <taxon>Pseudomonadati</taxon>
        <taxon>Pseudomonadota</taxon>
        <taxon>Alphaproteobacteria</taxon>
        <taxon>Rhodobacterales</taxon>
        <taxon>Paracoccaceae</taxon>
        <taxon>Pseudaestuariivita</taxon>
    </lineage>
</organism>
<protein>
    <recommendedName>
        <fullName evidence="2">HTH LytTR-type domain-containing protein</fullName>
    </recommendedName>
</protein>
<keyword evidence="1" id="KW-1133">Transmembrane helix</keyword>
<dbReference type="PROSITE" id="PS50930">
    <property type="entry name" value="HTH_LYTTR"/>
    <property type="match status" value="1"/>
</dbReference>
<keyword evidence="1" id="KW-0472">Membrane</keyword>
<dbReference type="PATRIC" id="fig|1317121.7.peg.3643"/>
<dbReference type="Gene3D" id="2.40.50.1020">
    <property type="entry name" value="LytTr DNA-binding domain"/>
    <property type="match status" value="1"/>
</dbReference>
<name>A0A0L1JN41_9RHOB</name>
<evidence type="ECO:0000313" key="3">
    <source>
        <dbReference type="EMBL" id="KNG93171.1"/>
    </source>
</evidence>
<sequence>MACAAGLLTLAGPFGTGTRLTLLPLFLYWSVLVAACYSAGFIVSGLVARRLAHRPLYIRLAVASLGIGTLVTGLVIALNALVFGFVPALSEIGPLALVTFATAALVTLAIDTVHRAVARPEDAAPPAILDRLPLDKRGALLALSVEDHYVRVRTDAGEEMVLMRLADAIREVGDVPGLQVHRSHWVALGAVTAAARAGDRAILTLSDGAEIPVSRANLPAVREAGLLPR</sequence>
<dbReference type="STRING" id="1317121.ATO11_14600"/>
<dbReference type="SMART" id="SM00850">
    <property type="entry name" value="LytTR"/>
    <property type="match status" value="1"/>
</dbReference>
<dbReference type="GO" id="GO:0003677">
    <property type="term" value="F:DNA binding"/>
    <property type="evidence" value="ECO:0007669"/>
    <property type="project" value="InterPro"/>
</dbReference>
<proteinExistence type="predicted"/>
<feature type="transmembrane region" description="Helical" evidence="1">
    <location>
        <begin position="27"/>
        <end position="48"/>
    </location>
</feature>
<dbReference type="AlphaFoldDB" id="A0A0L1JN41"/>
<evidence type="ECO:0000259" key="2">
    <source>
        <dbReference type="PROSITE" id="PS50930"/>
    </source>
</evidence>
<reference evidence="3 4" key="1">
    <citation type="journal article" date="2015" name="Int. J. Syst. Evol. Microbiol.">
        <title>Aestuariivita atlantica sp. nov., isolated from deep sea sediment of the Atlantic Ocean.</title>
        <authorList>
            <person name="Li G."/>
            <person name="Lai Q."/>
            <person name="Du Y."/>
            <person name="Liu X."/>
            <person name="Sun F."/>
            <person name="Shao Z."/>
        </authorList>
    </citation>
    <scope>NUCLEOTIDE SEQUENCE [LARGE SCALE GENOMIC DNA]</scope>
    <source>
        <strain evidence="3 4">22II-S11-z3</strain>
    </source>
</reference>
<evidence type="ECO:0000313" key="4">
    <source>
        <dbReference type="Proteomes" id="UP000036938"/>
    </source>
</evidence>
<feature type="domain" description="HTH LytTR-type" evidence="2">
    <location>
        <begin position="140"/>
        <end position="227"/>
    </location>
</feature>
<keyword evidence="4" id="KW-1185">Reference proteome</keyword>